<dbReference type="PANTHER" id="PTHR12499">
    <property type="entry name" value="OPTIC ATROPHY 3 PROTEIN OPA3"/>
    <property type="match status" value="1"/>
</dbReference>
<sequence length="246" mass="27587">MASLKIGSLLLRTLSKPIANKIKQQAKDHDGFKSRTIQMAQFLHRAEMNLRVKLLGESPRHVRPLSESKAIDTGANFLSETFLFSVAAMIIFGETWRSKRAEGKRRDAVQDALEQNKSDIVRLHEMLNEEKQEREDAIKREKELEKVVEEIVLIGLHGGFGELPDEWKRHLVLGELPKRFRTADRVLRDDDVTEGEPSASVGTQHGVVERTQAIVKTLKAPPSERANDANIGEAVNDAKAGIDTQP</sequence>
<dbReference type="GO" id="GO:0019216">
    <property type="term" value="P:regulation of lipid metabolic process"/>
    <property type="evidence" value="ECO:0007669"/>
    <property type="project" value="TreeGrafter"/>
</dbReference>
<reference evidence="5 6" key="1">
    <citation type="submission" date="2019-07" db="EMBL/GenBank/DDBJ databases">
        <title>Rhodotorula toruloides NBRC10032 genome sequencing.</title>
        <authorList>
            <person name="Shida Y."/>
            <person name="Takaku H."/>
            <person name="Ogasawara W."/>
            <person name="Mori K."/>
        </authorList>
    </citation>
    <scope>NUCLEOTIDE SEQUENCE [LARGE SCALE GENOMIC DNA]</scope>
    <source>
        <strain evidence="5 6">NBRC10032</strain>
    </source>
</reference>
<dbReference type="InterPro" id="IPR010754">
    <property type="entry name" value="OPA3-like"/>
</dbReference>
<protein>
    <submittedName>
        <fullName evidence="5">Optic atrophy 3-like family protein</fullName>
    </submittedName>
</protein>
<dbReference type="PANTHER" id="PTHR12499:SF0">
    <property type="entry name" value="OPTIC ATROPHY 3 PROTEIN"/>
    <property type="match status" value="1"/>
</dbReference>
<name>A0A511KGG9_RHOTO</name>
<proteinExistence type="inferred from homology"/>
<accession>A0A511KGG9</accession>
<gene>
    <name evidence="5" type="ORF">Rt10032_c08g3487</name>
</gene>
<dbReference type="EMBL" id="BJWK01000008">
    <property type="protein sequence ID" value="GEM09470.1"/>
    <property type="molecule type" value="Genomic_DNA"/>
</dbReference>
<dbReference type="GO" id="GO:0005739">
    <property type="term" value="C:mitochondrion"/>
    <property type="evidence" value="ECO:0007669"/>
    <property type="project" value="TreeGrafter"/>
</dbReference>
<evidence type="ECO:0000256" key="3">
    <source>
        <dbReference type="SAM" id="Coils"/>
    </source>
</evidence>
<dbReference type="AlphaFoldDB" id="A0A511KGG9"/>
<dbReference type="Pfam" id="PF07047">
    <property type="entry name" value="OPA3"/>
    <property type="match status" value="1"/>
</dbReference>
<evidence type="ECO:0000256" key="2">
    <source>
        <dbReference type="ARBA" id="ARBA00023054"/>
    </source>
</evidence>
<feature type="region of interest" description="Disordered" evidence="4">
    <location>
        <begin position="218"/>
        <end position="246"/>
    </location>
</feature>
<comment type="caution">
    <text evidence="5">The sequence shown here is derived from an EMBL/GenBank/DDBJ whole genome shotgun (WGS) entry which is preliminary data.</text>
</comment>
<keyword evidence="2 3" id="KW-0175">Coiled coil</keyword>
<comment type="similarity">
    <text evidence="1">Belongs to the OPA3 family.</text>
</comment>
<evidence type="ECO:0000256" key="4">
    <source>
        <dbReference type="SAM" id="MobiDB-lite"/>
    </source>
</evidence>
<evidence type="ECO:0000313" key="6">
    <source>
        <dbReference type="Proteomes" id="UP000321518"/>
    </source>
</evidence>
<evidence type="ECO:0000313" key="5">
    <source>
        <dbReference type="EMBL" id="GEM09470.1"/>
    </source>
</evidence>
<dbReference type="Proteomes" id="UP000321518">
    <property type="component" value="Unassembled WGS sequence"/>
</dbReference>
<evidence type="ECO:0000256" key="1">
    <source>
        <dbReference type="ARBA" id="ARBA00007584"/>
    </source>
</evidence>
<organism evidence="5 6">
    <name type="scientific">Rhodotorula toruloides</name>
    <name type="common">Yeast</name>
    <name type="synonym">Rhodosporidium toruloides</name>
    <dbReference type="NCBI Taxonomy" id="5286"/>
    <lineage>
        <taxon>Eukaryota</taxon>
        <taxon>Fungi</taxon>
        <taxon>Dikarya</taxon>
        <taxon>Basidiomycota</taxon>
        <taxon>Pucciniomycotina</taxon>
        <taxon>Microbotryomycetes</taxon>
        <taxon>Sporidiobolales</taxon>
        <taxon>Sporidiobolaceae</taxon>
        <taxon>Rhodotorula</taxon>
    </lineage>
</organism>
<feature type="coiled-coil region" evidence="3">
    <location>
        <begin position="113"/>
        <end position="147"/>
    </location>
</feature>
<dbReference type="OrthoDB" id="2129069at2759"/>